<organism evidence="1 2">
    <name type="scientific">Jiangella mangrovi</name>
    <dbReference type="NCBI Taxonomy" id="1524084"/>
    <lineage>
        <taxon>Bacteria</taxon>
        <taxon>Bacillati</taxon>
        <taxon>Actinomycetota</taxon>
        <taxon>Actinomycetes</taxon>
        <taxon>Jiangellales</taxon>
        <taxon>Jiangellaceae</taxon>
        <taxon>Jiangella</taxon>
    </lineage>
</organism>
<proteinExistence type="predicted"/>
<evidence type="ECO:0000313" key="2">
    <source>
        <dbReference type="Proteomes" id="UP000542813"/>
    </source>
</evidence>
<dbReference type="AlphaFoldDB" id="A0A7W9GVN8"/>
<sequence length="70" mass="7756">MPRYCVNRNAQPNGDHEVHDVSANKWCLPTSANRVDLGHHETCSPAVQAAKIHFSQVNSCRWCAPACHTS</sequence>
<name>A0A7W9GVN8_9ACTN</name>
<comment type="caution">
    <text evidence="1">The sequence shown here is derived from an EMBL/GenBank/DDBJ whole genome shotgun (WGS) entry which is preliminary data.</text>
</comment>
<keyword evidence="2" id="KW-1185">Reference proteome</keyword>
<dbReference type="EMBL" id="JACHMM010000001">
    <property type="protein sequence ID" value="MBB5790521.1"/>
    <property type="molecule type" value="Genomic_DNA"/>
</dbReference>
<protein>
    <submittedName>
        <fullName evidence="1">Uncharacterized protein</fullName>
    </submittedName>
</protein>
<dbReference type="Proteomes" id="UP000542813">
    <property type="component" value="Unassembled WGS sequence"/>
</dbReference>
<accession>A0A7W9GVN8</accession>
<gene>
    <name evidence="1" type="ORF">HD601_005096</name>
</gene>
<reference evidence="1 2" key="1">
    <citation type="submission" date="2020-08" db="EMBL/GenBank/DDBJ databases">
        <title>Sequencing the genomes of 1000 actinobacteria strains.</title>
        <authorList>
            <person name="Klenk H.-P."/>
        </authorList>
    </citation>
    <scope>NUCLEOTIDE SEQUENCE [LARGE SCALE GENOMIC DNA]</scope>
    <source>
        <strain evidence="1 2">DSM 102122</strain>
    </source>
</reference>
<evidence type="ECO:0000313" key="1">
    <source>
        <dbReference type="EMBL" id="MBB5790521.1"/>
    </source>
</evidence>